<accession>C7Q4B1</accession>
<reference evidence="3 4" key="1">
    <citation type="journal article" date="2009" name="Stand. Genomic Sci.">
        <title>Complete genome sequence of Catenulispora acidiphila type strain (ID 139908).</title>
        <authorList>
            <person name="Copeland A."/>
            <person name="Lapidus A."/>
            <person name="Glavina Del Rio T."/>
            <person name="Nolan M."/>
            <person name="Lucas S."/>
            <person name="Chen F."/>
            <person name="Tice H."/>
            <person name="Cheng J.F."/>
            <person name="Bruce D."/>
            <person name="Goodwin L."/>
            <person name="Pitluck S."/>
            <person name="Mikhailova N."/>
            <person name="Pati A."/>
            <person name="Ivanova N."/>
            <person name="Mavromatis K."/>
            <person name="Chen A."/>
            <person name="Palaniappan K."/>
            <person name="Chain P."/>
            <person name="Land M."/>
            <person name="Hauser L."/>
            <person name="Chang Y.J."/>
            <person name="Jeffries C.D."/>
            <person name="Chertkov O."/>
            <person name="Brettin T."/>
            <person name="Detter J.C."/>
            <person name="Han C."/>
            <person name="Ali Z."/>
            <person name="Tindall B.J."/>
            <person name="Goker M."/>
            <person name="Bristow J."/>
            <person name="Eisen J.A."/>
            <person name="Markowitz V."/>
            <person name="Hugenholtz P."/>
            <person name="Kyrpides N.C."/>
            <person name="Klenk H.P."/>
        </authorList>
    </citation>
    <scope>NUCLEOTIDE SEQUENCE [LARGE SCALE GENOMIC DNA]</scope>
    <source>
        <strain evidence="4">DSM 44928 / JCM 14897 / NBRC 102108 / NRRL B-24433 / ID139908</strain>
    </source>
</reference>
<feature type="region of interest" description="Disordered" evidence="1">
    <location>
        <begin position="309"/>
        <end position="331"/>
    </location>
</feature>
<dbReference type="InParanoid" id="C7Q4B1"/>
<dbReference type="RefSeq" id="WP_012785265.1">
    <property type="nucleotide sequence ID" value="NC_013131.1"/>
</dbReference>
<organism evidence="3 4">
    <name type="scientific">Catenulispora acidiphila (strain DSM 44928 / JCM 14897 / NBRC 102108 / NRRL B-24433 / ID139908)</name>
    <dbReference type="NCBI Taxonomy" id="479433"/>
    <lineage>
        <taxon>Bacteria</taxon>
        <taxon>Bacillati</taxon>
        <taxon>Actinomycetota</taxon>
        <taxon>Actinomycetes</taxon>
        <taxon>Catenulisporales</taxon>
        <taxon>Catenulisporaceae</taxon>
        <taxon>Catenulispora</taxon>
    </lineage>
</organism>
<evidence type="ECO:0000256" key="1">
    <source>
        <dbReference type="SAM" id="MobiDB-lite"/>
    </source>
</evidence>
<keyword evidence="2" id="KW-0472">Membrane</keyword>
<proteinExistence type="predicted"/>
<dbReference type="EMBL" id="CP001700">
    <property type="protein sequence ID" value="ACU69971.1"/>
    <property type="molecule type" value="Genomic_DNA"/>
</dbReference>
<keyword evidence="4" id="KW-1185">Reference proteome</keyword>
<feature type="transmembrane region" description="Helical" evidence="2">
    <location>
        <begin position="41"/>
        <end position="60"/>
    </location>
</feature>
<name>C7Q4B1_CATAD</name>
<dbReference type="KEGG" id="cai:Caci_1045"/>
<keyword evidence="2" id="KW-0812">Transmembrane</keyword>
<evidence type="ECO:0000313" key="4">
    <source>
        <dbReference type="Proteomes" id="UP000000851"/>
    </source>
</evidence>
<feature type="region of interest" description="Disordered" evidence="1">
    <location>
        <begin position="77"/>
        <end position="97"/>
    </location>
</feature>
<sequence length="331" mass="34754">MNFDDSLREAMHGYAFTPSPVSAEQVMAGARRRRARDRARTAVGVVGVAALVSASVFVLLGTSSGSGGAVISPGFSPSASGTTAPDQVPPGQRSPVKQVKVGEAIKVPSDIDGAFYWMTTDSACRYAPHETTTYGKADLATSGFVECDTPAGGKNGRALICRMTVTAPPQTTGDTLPCAGHTPTDKYFSPLFAVQTIGGGNLMVPVAGVMAGPDLPTKVEDRVVDIYVGPDMSAGGHKVVRETRLETLYTVPGMKPGWKFWLPGSPLVYPNPNPPPDAPTYHGAPKQTKPVLTNSYDEIWLYDGANKRMTANPGNRPAPSATGFIPTDAST</sequence>
<dbReference type="AlphaFoldDB" id="C7Q4B1"/>
<dbReference type="STRING" id="479433.Caci_1045"/>
<gene>
    <name evidence="3" type="ordered locus">Caci_1045</name>
</gene>
<dbReference type="HOGENOM" id="CLU_838606_0_0_11"/>
<evidence type="ECO:0000313" key="3">
    <source>
        <dbReference type="EMBL" id="ACU69971.1"/>
    </source>
</evidence>
<dbReference type="Proteomes" id="UP000000851">
    <property type="component" value="Chromosome"/>
</dbReference>
<evidence type="ECO:0000256" key="2">
    <source>
        <dbReference type="SAM" id="Phobius"/>
    </source>
</evidence>
<keyword evidence="2" id="KW-1133">Transmembrane helix</keyword>
<protein>
    <submittedName>
        <fullName evidence="3">Uncharacterized protein</fullName>
    </submittedName>
</protein>